<accession>A0A9P7UBN9</accession>
<protein>
    <submittedName>
        <fullName evidence="1">Uncharacterized protein</fullName>
    </submittedName>
</protein>
<keyword evidence="2" id="KW-1185">Reference proteome</keyword>
<reference evidence="1" key="1">
    <citation type="submission" date="2021-05" db="EMBL/GenBank/DDBJ databases">
        <title>Comparative genomics of three Colletotrichum scovillei strains and genetic complementation revealed genes involved fungal growth and virulence on chili pepper.</title>
        <authorList>
            <person name="Hsieh D.-K."/>
            <person name="Chuang S.-C."/>
            <person name="Chen C.-Y."/>
            <person name="Chao Y.-T."/>
            <person name="Lu M.-Y.J."/>
            <person name="Lee M.-H."/>
            <person name="Shih M.-C."/>
        </authorList>
    </citation>
    <scope>NUCLEOTIDE SEQUENCE</scope>
    <source>
        <strain evidence="1">Coll-153</strain>
    </source>
</reference>
<dbReference type="EMBL" id="JAESDN010000005">
    <property type="protein sequence ID" value="KAG7050299.1"/>
    <property type="molecule type" value="Genomic_DNA"/>
</dbReference>
<gene>
    <name evidence="1" type="ORF">JMJ77_013051</name>
</gene>
<evidence type="ECO:0000313" key="2">
    <source>
        <dbReference type="Proteomes" id="UP000699042"/>
    </source>
</evidence>
<name>A0A9P7UBN9_9PEZI</name>
<sequence>MRIHFGSSAQLIWIPTEVE</sequence>
<feature type="non-terminal residue" evidence="1">
    <location>
        <position position="1"/>
    </location>
</feature>
<organism evidence="1 2">
    <name type="scientific">Colletotrichum scovillei</name>
    <dbReference type="NCBI Taxonomy" id="1209932"/>
    <lineage>
        <taxon>Eukaryota</taxon>
        <taxon>Fungi</taxon>
        <taxon>Dikarya</taxon>
        <taxon>Ascomycota</taxon>
        <taxon>Pezizomycotina</taxon>
        <taxon>Sordariomycetes</taxon>
        <taxon>Hypocreomycetidae</taxon>
        <taxon>Glomerellales</taxon>
        <taxon>Glomerellaceae</taxon>
        <taxon>Colletotrichum</taxon>
        <taxon>Colletotrichum acutatum species complex</taxon>
    </lineage>
</organism>
<dbReference type="AlphaFoldDB" id="A0A9P7UBN9"/>
<dbReference type="Proteomes" id="UP000699042">
    <property type="component" value="Unassembled WGS sequence"/>
</dbReference>
<comment type="caution">
    <text evidence="1">The sequence shown here is derived from an EMBL/GenBank/DDBJ whole genome shotgun (WGS) entry which is preliminary data.</text>
</comment>
<evidence type="ECO:0000313" key="1">
    <source>
        <dbReference type="EMBL" id="KAG7050299.1"/>
    </source>
</evidence>
<proteinExistence type="predicted"/>